<dbReference type="Gene3D" id="3.40.50.300">
    <property type="entry name" value="P-loop containing nucleotide triphosphate hydrolases"/>
    <property type="match status" value="1"/>
</dbReference>
<evidence type="ECO:0000256" key="1">
    <source>
        <dbReference type="ARBA" id="ARBA00022737"/>
    </source>
</evidence>
<name>A0A9W9L3P1_9EURO</name>
<dbReference type="AlphaFoldDB" id="A0A9W9L3P1"/>
<dbReference type="SUPFAM" id="SSF52540">
    <property type="entry name" value="P-loop containing nucleoside triphosphate hydrolases"/>
    <property type="match status" value="1"/>
</dbReference>
<dbReference type="GeneID" id="81404568"/>
<accession>A0A9W9L3P1</accession>
<dbReference type="InterPro" id="IPR056884">
    <property type="entry name" value="NPHP3-like_N"/>
</dbReference>
<dbReference type="EMBL" id="JAPQKL010000004">
    <property type="protein sequence ID" value="KAJ5135376.1"/>
    <property type="molecule type" value="Genomic_DNA"/>
</dbReference>
<evidence type="ECO:0000259" key="2">
    <source>
        <dbReference type="Pfam" id="PF24883"/>
    </source>
</evidence>
<reference evidence="3" key="2">
    <citation type="journal article" date="2023" name="IMA Fungus">
        <title>Comparative genomic study of the Penicillium genus elucidates a diverse pangenome and 15 lateral gene transfer events.</title>
        <authorList>
            <person name="Petersen C."/>
            <person name="Sorensen T."/>
            <person name="Nielsen M.R."/>
            <person name="Sondergaard T.E."/>
            <person name="Sorensen J.L."/>
            <person name="Fitzpatrick D.A."/>
            <person name="Frisvad J.C."/>
            <person name="Nielsen K.L."/>
        </authorList>
    </citation>
    <scope>NUCLEOTIDE SEQUENCE</scope>
    <source>
        <strain evidence="3">IBT 22155</strain>
    </source>
</reference>
<sequence>MDGISNAASLVALLQLAGAVINYLNTVIDAPAQKRKLLAALIQARGLLSTLVELTNEVQDEDWSHTIQSLSARNGPLPTFQELLERMARKLSITHSGARTKTVLDQLRWPFDQTSFQEMITSLEKLKSHFLLAMANDHIRLSKAIRSELHELQKQLTEATFRTQRQTVMSLSKEQELIVKSLSLGGLFHELNGDEVMERRAGAEWFLRHNVFKKWHDTSHTPSTLVLTGSPGSGKSSICEVTRFFLKVWHQSEIDTCVVYFAFNFSQRGKLSEALVLSNIVQQILLERPYLMEHIAALRVTGGPLSLIESIDLIRRARRDLKHFYVILDGLDECEGTSRNVVESLLQIKPPVKILAAGRGTSAAFGSLQDSVIVHADDAMTLSIHFDMIKKMLEKNARITAYLDHSPETVTKAANLIFEQSNGSSISATTMIESLAQSETRATFERLLNDAPLNLVELYELKLDDVVHQPTELAVLAKKALGIVLDTKGPVTVSKLMGALTTELTDVASAQRLGRGLTEAETTETICSSCKGFLSVVEPGTRFHFVHQSVKEFFAARDIS</sequence>
<protein>
    <recommendedName>
        <fullName evidence="2">Nephrocystin 3-like N-terminal domain-containing protein</fullName>
    </recommendedName>
</protein>
<reference evidence="3" key="1">
    <citation type="submission" date="2022-11" db="EMBL/GenBank/DDBJ databases">
        <authorList>
            <person name="Petersen C."/>
        </authorList>
    </citation>
    <scope>NUCLEOTIDE SEQUENCE</scope>
    <source>
        <strain evidence="3">IBT 22155</strain>
    </source>
</reference>
<keyword evidence="1" id="KW-0677">Repeat</keyword>
<dbReference type="OrthoDB" id="7464126at2759"/>
<dbReference type="RefSeq" id="XP_056522348.1">
    <property type="nucleotide sequence ID" value="XM_056665398.1"/>
</dbReference>
<evidence type="ECO:0000313" key="3">
    <source>
        <dbReference type="EMBL" id="KAJ5135376.1"/>
    </source>
</evidence>
<comment type="caution">
    <text evidence="3">The sequence shown here is derived from an EMBL/GenBank/DDBJ whole genome shotgun (WGS) entry which is preliminary data.</text>
</comment>
<organism evidence="3 4">
    <name type="scientific">Penicillium bovifimosum</name>
    <dbReference type="NCBI Taxonomy" id="126998"/>
    <lineage>
        <taxon>Eukaryota</taxon>
        <taxon>Fungi</taxon>
        <taxon>Dikarya</taxon>
        <taxon>Ascomycota</taxon>
        <taxon>Pezizomycotina</taxon>
        <taxon>Eurotiomycetes</taxon>
        <taxon>Eurotiomycetidae</taxon>
        <taxon>Eurotiales</taxon>
        <taxon>Aspergillaceae</taxon>
        <taxon>Penicillium</taxon>
    </lineage>
</organism>
<dbReference type="PANTHER" id="PTHR10039">
    <property type="entry name" value="AMELOGENIN"/>
    <property type="match status" value="1"/>
</dbReference>
<dbReference type="InterPro" id="IPR027417">
    <property type="entry name" value="P-loop_NTPase"/>
</dbReference>
<keyword evidence="4" id="KW-1185">Reference proteome</keyword>
<dbReference type="PANTHER" id="PTHR10039:SF16">
    <property type="entry name" value="GPI INOSITOL-DEACYLASE"/>
    <property type="match status" value="1"/>
</dbReference>
<dbReference type="Pfam" id="PF24883">
    <property type="entry name" value="NPHP3_N"/>
    <property type="match status" value="1"/>
</dbReference>
<evidence type="ECO:0000313" key="4">
    <source>
        <dbReference type="Proteomes" id="UP001149079"/>
    </source>
</evidence>
<gene>
    <name evidence="3" type="ORF">N7515_004654</name>
</gene>
<feature type="domain" description="Nephrocystin 3-like N-terminal" evidence="2">
    <location>
        <begin position="204"/>
        <end position="359"/>
    </location>
</feature>
<dbReference type="Proteomes" id="UP001149079">
    <property type="component" value="Unassembled WGS sequence"/>
</dbReference>
<proteinExistence type="predicted"/>